<proteinExistence type="predicted"/>
<evidence type="ECO:0008006" key="2">
    <source>
        <dbReference type="Google" id="ProtNLM"/>
    </source>
</evidence>
<dbReference type="SUPFAM" id="SSF52172">
    <property type="entry name" value="CheY-like"/>
    <property type="match status" value="1"/>
</dbReference>
<dbReference type="EMBL" id="BART01009162">
    <property type="protein sequence ID" value="GAG63940.1"/>
    <property type="molecule type" value="Genomic_DNA"/>
</dbReference>
<dbReference type="AlphaFoldDB" id="X0Z3N3"/>
<evidence type="ECO:0000313" key="1">
    <source>
        <dbReference type="EMBL" id="GAG63940.1"/>
    </source>
</evidence>
<name>X0Z3N3_9ZZZZ</name>
<protein>
    <recommendedName>
        <fullName evidence="2">Response regulatory domain-containing protein</fullName>
    </recommendedName>
</protein>
<reference evidence="1" key="1">
    <citation type="journal article" date="2014" name="Front. Microbiol.">
        <title>High frequency of phylogenetically diverse reductive dehalogenase-homologous genes in deep subseafloor sedimentary metagenomes.</title>
        <authorList>
            <person name="Kawai M."/>
            <person name="Futagami T."/>
            <person name="Toyoda A."/>
            <person name="Takaki Y."/>
            <person name="Nishi S."/>
            <person name="Hori S."/>
            <person name="Arai W."/>
            <person name="Tsubouchi T."/>
            <person name="Morono Y."/>
            <person name="Uchiyama I."/>
            <person name="Ito T."/>
            <person name="Fujiyama A."/>
            <person name="Inagaki F."/>
            <person name="Takami H."/>
        </authorList>
    </citation>
    <scope>NUCLEOTIDE SEQUENCE</scope>
    <source>
        <strain evidence="1">Expedition CK06-06</strain>
    </source>
</reference>
<organism evidence="1">
    <name type="scientific">marine sediment metagenome</name>
    <dbReference type="NCBI Taxonomy" id="412755"/>
    <lineage>
        <taxon>unclassified sequences</taxon>
        <taxon>metagenomes</taxon>
        <taxon>ecological metagenomes</taxon>
    </lineage>
</organism>
<dbReference type="InterPro" id="IPR011006">
    <property type="entry name" value="CheY-like_superfamily"/>
</dbReference>
<accession>X0Z3N3</accession>
<sequence length="53" mass="6102">IQLQEFVIKFYLYYFTGVPETEVAIKAIETKADGYLKKPSNISDFDDILQQLG</sequence>
<gene>
    <name evidence="1" type="ORF">S01H4_20388</name>
</gene>
<feature type="non-terminal residue" evidence="1">
    <location>
        <position position="1"/>
    </location>
</feature>
<comment type="caution">
    <text evidence="1">The sequence shown here is derived from an EMBL/GenBank/DDBJ whole genome shotgun (WGS) entry which is preliminary data.</text>
</comment>